<proteinExistence type="predicted"/>
<dbReference type="AlphaFoldDB" id="A0AAD6L9H5"/>
<sequence>MVLIQSWQNPIVFNHKRSRRAPFIFGLVAAWQAGKSNLIF</sequence>
<name>A0AAD6L9H5_9ROSI</name>
<accession>A0AAD6L9H5</accession>
<dbReference type="EMBL" id="JAQIZT010000019">
    <property type="protein sequence ID" value="KAJ6952806.1"/>
    <property type="molecule type" value="Genomic_DNA"/>
</dbReference>
<evidence type="ECO:0000313" key="2">
    <source>
        <dbReference type="Proteomes" id="UP001164929"/>
    </source>
</evidence>
<evidence type="ECO:0000313" key="1">
    <source>
        <dbReference type="EMBL" id="KAJ6952806.1"/>
    </source>
</evidence>
<keyword evidence="2" id="KW-1185">Reference proteome</keyword>
<comment type="caution">
    <text evidence="1">The sequence shown here is derived from an EMBL/GenBank/DDBJ whole genome shotgun (WGS) entry which is preliminary data.</text>
</comment>
<organism evidence="1 2">
    <name type="scientific">Populus alba x Populus x berolinensis</name>
    <dbReference type="NCBI Taxonomy" id="444605"/>
    <lineage>
        <taxon>Eukaryota</taxon>
        <taxon>Viridiplantae</taxon>
        <taxon>Streptophyta</taxon>
        <taxon>Embryophyta</taxon>
        <taxon>Tracheophyta</taxon>
        <taxon>Spermatophyta</taxon>
        <taxon>Magnoliopsida</taxon>
        <taxon>eudicotyledons</taxon>
        <taxon>Gunneridae</taxon>
        <taxon>Pentapetalae</taxon>
        <taxon>rosids</taxon>
        <taxon>fabids</taxon>
        <taxon>Malpighiales</taxon>
        <taxon>Salicaceae</taxon>
        <taxon>Saliceae</taxon>
        <taxon>Populus</taxon>
    </lineage>
</organism>
<gene>
    <name evidence="1" type="ORF">NC653_041824</name>
</gene>
<reference evidence="1" key="1">
    <citation type="journal article" date="2023" name="Mol. Ecol. Resour.">
        <title>Chromosome-level genome assembly of a triploid poplar Populus alba 'Berolinensis'.</title>
        <authorList>
            <person name="Chen S."/>
            <person name="Yu Y."/>
            <person name="Wang X."/>
            <person name="Wang S."/>
            <person name="Zhang T."/>
            <person name="Zhou Y."/>
            <person name="He R."/>
            <person name="Meng N."/>
            <person name="Wang Y."/>
            <person name="Liu W."/>
            <person name="Liu Z."/>
            <person name="Liu J."/>
            <person name="Guo Q."/>
            <person name="Huang H."/>
            <person name="Sederoff R.R."/>
            <person name="Wang G."/>
            <person name="Qu G."/>
            <person name="Chen S."/>
        </authorList>
    </citation>
    <scope>NUCLEOTIDE SEQUENCE</scope>
    <source>
        <strain evidence="1">SC-2020</strain>
    </source>
</reference>
<protein>
    <submittedName>
        <fullName evidence="1">Uncharacterized protein</fullName>
    </submittedName>
</protein>
<dbReference type="Proteomes" id="UP001164929">
    <property type="component" value="Chromosome 19"/>
</dbReference>